<evidence type="ECO:0000256" key="1">
    <source>
        <dbReference type="ARBA" id="ARBA00022723"/>
    </source>
</evidence>
<dbReference type="InterPro" id="IPR013083">
    <property type="entry name" value="Znf_RING/FYVE/PHD"/>
</dbReference>
<name>A0A267FCR4_9PLAT</name>
<comment type="caution">
    <text evidence="9">The sequence shown here is derived from an EMBL/GenBank/DDBJ whole genome shotgun (WGS) entry which is preliminary data.</text>
</comment>
<dbReference type="PROSITE" id="PS50145">
    <property type="entry name" value="ZF_TRAF"/>
    <property type="match status" value="1"/>
</dbReference>
<protein>
    <recommendedName>
        <fullName evidence="11">Ligand of Numb protein X 2</fullName>
    </recommendedName>
</protein>
<dbReference type="SUPFAM" id="SSF49599">
    <property type="entry name" value="TRAF domain-like"/>
    <property type="match status" value="1"/>
</dbReference>
<dbReference type="PROSITE" id="PS50106">
    <property type="entry name" value="PDZ"/>
    <property type="match status" value="4"/>
</dbReference>
<dbReference type="PANTHER" id="PTHR19964:SF84">
    <property type="entry name" value="LIGAND OF NUMB PROTEIN X 2-LIKE ISOFORM X1"/>
    <property type="match status" value="1"/>
</dbReference>
<evidence type="ECO:0000259" key="7">
    <source>
        <dbReference type="PROSITE" id="PS50106"/>
    </source>
</evidence>
<feature type="domain" description="PDZ" evidence="7">
    <location>
        <begin position="910"/>
        <end position="992"/>
    </location>
</feature>
<keyword evidence="2 4" id="KW-0863">Zinc-finger</keyword>
<evidence type="ECO:0000313" key="10">
    <source>
        <dbReference type="Proteomes" id="UP000215902"/>
    </source>
</evidence>
<keyword evidence="3 4" id="KW-0862">Zinc</keyword>
<dbReference type="SUPFAM" id="SSF57850">
    <property type="entry name" value="RING/U-box"/>
    <property type="match status" value="1"/>
</dbReference>
<sequence length="1003" mass="107155">QAETSVASAAADYELLSNESFIEDSSLAVYQSSLRTGTAHFYHWQHCYSAASARLQRKKSSAVTSLAINSNSVKADKLASIERQTLSSAWVPVSAGNGQLRESPTAAAVATTSSITNGSSNGNAFVAVTSSSSLNQLRDPLQEPKSAAEPDASADPYFLLPFFSTAQQQQLPVTMATSSVANSGDVANVNKKSPAANGGRGGGSSGSACGSLSSLTGARKIDLCAFCGQFHEPGATHLYDYNQQVDQDLLCKLCQQPLVEPLDTKCGHTFCTPCLKSHLAKQALCPIDKSIINFMECSQASSLVKKLLDKLLVVCPNVDYCEEVLQRANLEAHLTHRCRGAVTRCPKASAGCSFQGPKTALQNHLLECQFRSDDDLPPAEPDYNADWPPKEPIISGLVSTIEIQRGCLDLGVSFVGGCDTPLSCIVIQEIYIDGLVAKDGRLRPGDQILEVNGVDLTQATHCQAKRALSQLTPFCRLSVYRELGAVPSDQDEDDDDEACWAQQQQQQQLQLRQLHQQRQEQQEHQTVLLTVSLFKRAGKRLGIKLVGKKTCPGLFILGLVPGGLAEMDGRLRRDDRILEINGFDIGDGTQAQAASIIQSAKKEVAFLVARRVVSGSTPPMQPINAMSAYVVNSSNSGLDDEEAAVGKDAEAAAAAAATDNDEEEDEVAAYAESAPSKEPPKAKAEVDEIGEATDEEEAGKEDDGEAEEAGRDTPEGESEELIREAREEEEEAEQQDQVDSNDGDDTGGHVAEEDAGDDSPPPTPPPHQQQQQQLHHLEHHPAPYLFAAETLVDRCVVLEKSPGESLGMSVAGGVGSQRGDIPVYVTNLPPEGLAARSRQIRKGDIVLGVNEASLLGLQHEEAVSVLKSQPAGQVRIQLLQGPESSSGGGNFMPSWVYWLALPPFCYLEKAVRLCRDPRTSSLGFSIVGGCDSANGPQPIIVKSIVHGGPAHAHGQLRCGDLIIRVNGAYGLSGVTHSEAVSLLKQLPSEIIVLSVVSWPGTIV</sequence>
<feature type="compositionally biased region" description="Basic and acidic residues" evidence="5">
    <location>
        <begin position="708"/>
        <end position="726"/>
    </location>
</feature>
<dbReference type="InterPro" id="IPR001293">
    <property type="entry name" value="Znf_TRAF"/>
</dbReference>
<evidence type="ECO:0000313" key="9">
    <source>
        <dbReference type="EMBL" id="PAA71493.1"/>
    </source>
</evidence>
<dbReference type="Gene3D" id="3.30.40.10">
    <property type="entry name" value="Zinc/RING finger domain, C3HC4 (zinc finger)"/>
    <property type="match status" value="1"/>
</dbReference>
<evidence type="ECO:0000259" key="8">
    <source>
        <dbReference type="PROSITE" id="PS50145"/>
    </source>
</evidence>
<evidence type="ECO:0000256" key="2">
    <source>
        <dbReference type="ARBA" id="ARBA00022771"/>
    </source>
</evidence>
<proteinExistence type="predicted"/>
<dbReference type="CDD" id="cd06677">
    <property type="entry name" value="PDZ1_LNX1_2-like"/>
    <property type="match status" value="1"/>
</dbReference>
<dbReference type="InterPro" id="IPR001841">
    <property type="entry name" value="Znf_RING"/>
</dbReference>
<dbReference type="InterPro" id="IPR036034">
    <property type="entry name" value="PDZ_sf"/>
</dbReference>
<feature type="non-terminal residue" evidence="9">
    <location>
        <position position="1"/>
    </location>
</feature>
<dbReference type="EMBL" id="NIVC01001161">
    <property type="protein sequence ID" value="PAA71493.1"/>
    <property type="molecule type" value="Genomic_DNA"/>
</dbReference>
<feature type="region of interest" description="Disordered" evidence="5">
    <location>
        <begin position="184"/>
        <end position="205"/>
    </location>
</feature>
<feature type="domain" description="PDZ" evidence="7">
    <location>
        <begin position="530"/>
        <end position="612"/>
    </location>
</feature>
<dbReference type="SMART" id="SM00184">
    <property type="entry name" value="RING"/>
    <property type="match status" value="1"/>
</dbReference>
<feature type="compositionally biased region" description="Acidic residues" evidence="5">
    <location>
        <begin position="687"/>
        <end position="707"/>
    </location>
</feature>
<dbReference type="Pfam" id="PF00097">
    <property type="entry name" value="zf-C3HC4"/>
    <property type="match status" value="1"/>
</dbReference>
<evidence type="ECO:0008006" key="11">
    <source>
        <dbReference type="Google" id="ProtNLM"/>
    </source>
</evidence>
<dbReference type="PROSITE" id="PS50089">
    <property type="entry name" value="ZF_RING_2"/>
    <property type="match status" value="1"/>
</dbReference>
<dbReference type="InterPro" id="IPR017907">
    <property type="entry name" value="Znf_RING_CS"/>
</dbReference>
<gene>
    <name evidence="9" type="ORF">BOX15_Mlig024743g2</name>
</gene>
<evidence type="ECO:0000256" key="3">
    <source>
        <dbReference type="ARBA" id="ARBA00022833"/>
    </source>
</evidence>
<organism evidence="9 10">
    <name type="scientific">Macrostomum lignano</name>
    <dbReference type="NCBI Taxonomy" id="282301"/>
    <lineage>
        <taxon>Eukaryota</taxon>
        <taxon>Metazoa</taxon>
        <taxon>Spiralia</taxon>
        <taxon>Lophotrochozoa</taxon>
        <taxon>Platyhelminthes</taxon>
        <taxon>Rhabditophora</taxon>
        <taxon>Macrostomorpha</taxon>
        <taxon>Macrostomida</taxon>
        <taxon>Macrostomidae</taxon>
        <taxon>Macrostomum</taxon>
    </lineage>
</organism>
<accession>A0A267FCR4</accession>
<feature type="zinc finger region" description="TRAF-type" evidence="4">
    <location>
        <begin position="313"/>
        <end position="362"/>
    </location>
</feature>
<dbReference type="InterPro" id="IPR001478">
    <property type="entry name" value="PDZ"/>
</dbReference>
<dbReference type="InterPro" id="IPR018957">
    <property type="entry name" value="Znf_C3HC4_RING-type"/>
</dbReference>
<feature type="domain" description="RING-type" evidence="6">
    <location>
        <begin position="251"/>
        <end position="289"/>
    </location>
</feature>
<dbReference type="Gene3D" id="2.30.42.10">
    <property type="match status" value="4"/>
</dbReference>
<dbReference type="AlphaFoldDB" id="A0A267FCR4"/>
<feature type="domain" description="PDZ" evidence="7">
    <location>
        <begin position="397"/>
        <end position="483"/>
    </location>
</feature>
<dbReference type="CDD" id="cd16637">
    <property type="entry name" value="mRING-HC-C3HC3D_LNX1-like"/>
    <property type="match status" value="1"/>
</dbReference>
<dbReference type="PROSITE" id="PS00518">
    <property type="entry name" value="ZF_RING_1"/>
    <property type="match status" value="1"/>
</dbReference>
<evidence type="ECO:0000256" key="5">
    <source>
        <dbReference type="SAM" id="MobiDB-lite"/>
    </source>
</evidence>
<dbReference type="InterPro" id="IPR051342">
    <property type="entry name" value="PDZ_scaffold"/>
</dbReference>
<evidence type="ECO:0000256" key="4">
    <source>
        <dbReference type="PROSITE-ProRule" id="PRU00207"/>
    </source>
</evidence>
<dbReference type="Pfam" id="PF00595">
    <property type="entry name" value="PDZ"/>
    <property type="match status" value="4"/>
</dbReference>
<dbReference type="STRING" id="282301.A0A267FCR4"/>
<reference evidence="9 10" key="1">
    <citation type="submission" date="2017-06" db="EMBL/GenBank/DDBJ databases">
        <title>A platform for efficient transgenesis in Macrostomum lignano, a flatworm model organism for stem cell research.</title>
        <authorList>
            <person name="Berezikov E."/>
        </authorList>
    </citation>
    <scope>NUCLEOTIDE SEQUENCE [LARGE SCALE GENOMIC DNA]</scope>
    <source>
        <strain evidence="9">DV1</strain>
        <tissue evidence="9">Whole organism</tissue>
    </source>
</reference>
<dbReference type="SMART" id="SM00228">
    <property type="entry name" value="PDZ"/>
    <property type="match status" value="4"/>
</dbReference>
<feature type="domain" description="TRAF-type" evidence="8">
    <location>
        <begin position="313"/>
        <end position="362"/>
    </location>
</feature>
<evidence type="ECO:0000259" key="6">
    <source>
        <dbReference type="PROSITE" id="PS50089"/>
    </source>
</evidence>
<feature type="domain" description="PDZ" evidence="7">
    <location>
        <begin position="795"/>
        <end position="868"/>
    </location>
</feature>
<feature type="compositionally biased region" description="Acidic residues" evidence="5">
    <location>
        <begin position="727"/>
        <end position="745"/>
    </location>
</feature>
<dbReference type="Pfam" id="PF02176">
    <property type="entry name" value="zf-TRAF"/>
    <property type="match status" value="1"/>
</dbReference>
<dbReference type="Proteomes" id="UP000215902">
    <property type="component" value="Unassembled WGS sequence"/>
</dbReference>
<keyword evidence="10" id="KW-1185">Reference proteome</keyword>
<dbReference type="OrthoDB" id="438726at2759"/>
<feature type="region of interest" description="Disordered" evidence="5">
    <location>
        <begin position="656"/>
        <end position="776"/>
    </location>
</feature>
<keyword evidence="1 4" id="KW-0479">Metal-binding</keyword>
<dbReference type="GO" id="GO:0008270">
    <property type="term" value="F:zinc ion binding"/>
    <property type="evidence" value="ECO:0007669"/>
    <property type="project" value="UniProtKB-KW"/>
</dbReference>
<dbReference type="PANTHER" id="PTHR19964">
    <property type="entry name" value="MULTIPLE PDZ DOMAIN PROTEIN"/>
    <property type="match status" value="1"/>
</dbReference>
<dbReference type="SUPFAM" id="SSF50156">
    <property type="entry name" value="PDZ domain-like"/>
    <property type="match status" value="4"/>
</dbReference>